<dbReference type="Gene3D" id="2.40.50.1020">
    <property type="entry name" value="LytTr DNA-binding domain"/>
    <property type="match status" value="1"/>
</dbReference>
<dbReference type="InterPro" id="IPR007492">
    <property type="entry name" value="LytTR_DNA-bd_dom"/>
</dbReference>
<evidence type="ECO:0000256" key="1">
    <source>
        <dbReference type="SAM" id="Phobius"/>
    </source>
</evidence>
<dbReference type="GO" id="GO:0003677">
    <property type="term" value="F:DNA binding"/>
    <property type="evidence" value="ECO:0007669"/>
    <property type="project" value="UniProtKB-KW"/>
</dbReference>
<dbReference type="EMBL" id="JADILV010000045">
    <property type="protein sequence ID" value="MBO8483811.1"/>
    <property type="molecule type" value="Genomic_DNA"/>
</dbReference>
<dbReference type="Pfam" id="PF04397">
    <property type="entry name" value="LytTR"/>
    <property type="match status" value="1"/>
</dbReference>
<dbReference type="PANTHER" id="PTHR37299">
    <property type="entry name" value="TRANSCRIPTIONAL REGULATOR-RELATED"/>
    <property type="match status" value="1"/>
</dbReference>
<feature type="transmembrane region" description="Helical" evidence="1">
    <location>
        <begin position="30"/>
        <end position="49"/>
    </location>
</feature>
<dbReference type="SMART" id="SM00850">
    <property type="entry name" value="LytTR"/>
    <property type="match status" value="1"/>
</dbReference>
<protein>
    <submittedName>
        <fullName evidence="3">LytTR family transcriptional regulator DNA-binding domain-containing protein</fullName>
    </submittedName>
</protein>
<dbReference type="PANTHER" id="PTHR37299:SF1">
    <property type="entry name" value="STAGE 0 SPORULATION PROTEIN A HOMOLOG"/>
    <property type="match status" value="1"/>
</dbReference>
<keyword evidence="1" id="KW-0812">Transmembrane</keyword>
<evidence type="ECO:0000313" key="4">
    <source>
        <dbReference type="Proteomes" id="UP000725002"/>
    </source>
</evidence>
<dbReference type="AlphaFoldDB" id="A0A940DT13"/>
<keyword evidence="3" id="KW-0238">DNA-binding</keyword>
<dbReference type="InterPro" id="IPR046947">
    <property type="entry name" value="LytR-like"/>
</dbReference>
<reference evidence="3" key="2">
    <citation type="journal article" date="2021" name="PeerJ">
        <title>Extensive microbial diversity within the chicken gut microbiome revealed by metagenomics and culture.</title>
        <authorList>
            <person name="Gilroy R."/>
            <person name="Ravi A."/>
            <person name="Getino M."/>
            <person name="Pursley I."/>
            <person name="Horton D.L."/>
            <person name="Alikhan N.F."/>
            <person name="Baker D."/>
            <person name="Gharbi K."/>
            <person name="Hall N."/>
            <person name="Watson M."/>
            <person name="Adriaenssens E.M."/>
            <person name="Foster-Nyarko E."/>
            <person name="Jarju S."/>
            <person name="Secka A."/>
            <person name="Antonio M."/>
            <person name="Oren A."/>
            <person name="Chaudhuri R.R."/>
            <person name="La Ragione R."/>
            <person name="Hildebrand F."/>
            <person name="Pallen M.J."/>
        </authorList>
    </citation>
    <scope>NUCLEOTIDE SEQUENCE</scope>
    <source>
        <strain evidence="3">G3-8215</strain>
    </source>
</reference>
<organism evidence="3 4">
    <name type="scientific">Candidatus Cryptobacteroides avicola</name>
    <dbReference type="NCBI Taxonomy" id="2840757"/>
    <lineage>
        <taxon>Bacteria</taxon>
        <taxon>Pseudomonadati</taxon>
        <taxon>Bacteroidota</taxon>
        <taxon>Bacteroidia</taxon>
        <taxon>Bacteroidales</taxon>
        <taxon>Candidatus Cryptobacteroides</taxon>
    </lineage>
</organism>
<name>A0A940DT13_9BACT</name>
<comment type="caution">
    <text evidence="3">The sequence shown here is derived from an EMBL/GenBank/DDBJ whole genome shotgun (WGS) entry which is preliminary data.</text>
</comment>
<keyword evidence="1" id="KW-0472">Membrane</keyword>
<feature type="transmembrane region" description="Helical" evidence="1">
    <location>
        <begin position="95"/>
        <end position="116"/>
    </location>
</feature>
<feature type="domain" description="HTH LytTR-type" evidence="2">
    <location>
        <begin position="140"/>
        <end position="229"/>
    </location>
</feature>
<keyword evidence="1" id="KW-1133">Transmembrane helix</keyword>
<evidence type="ECO:0000259" key="2">
    <source>
        <dbReference type="PROSITE" id="PS50930"/>
    </source>
</evidence>
<sequence length="233" mass="26341">MKFLIDIGYVFLASLLLAMIFLSFDYSFGQAFFLGSLFMPGAFALKYFIPQLSFSDRKKGVADAFFLAMAVTVLTFFLVLTTHTYVFRPSKFHEVLLNPVFTVLILGILVSGDVSLQRLYAKFSSKIPDTVSFVSDRHKVTVNAADIAYIESNDKEVYIHMSDGTLYRNKTPISQWESVLGERFIRSHRAFLVNLDCISGLDSDCLSVGMETIPVSRKYRESVSRLATLKKRC</sequence>
<feature type="transmembrane region" description="Helical" evidence="1">
    <location>
        <begin position="61"/>
        <end position="83"/>
    </location>
</feature>
<dbReference type="PROSITE" id="PS50930">
    <property type="entry name" value="HTH_LYTTR"/>
    <property type="match status" value="1"/>
</dbReference>
<gene>
    <name evidence="3" type="ORF">IAB75_06835</name>
</gene>
<dbReference type="GO" id="GO:0000156">
    <property type="term" value="F:phosphorelay response regulator activity"/>
    <property type="evidence" value="ECO:0007669"/>
    <property type="project" value="InterPro"/>
</dbReference>
<accession>A0A940DT13</accession>
<feature type="transmembrane region" description="Helical" evidence="1">
    <location>
        <begin position="7"/>
        <end position="24"/>
    </location>
</feature>
<evidence type="ECO:0000313" key="3">
    <source>
        <dbReference type="EMBL" id="MBO8483811.1"/>
    </source>
</evidence>
<dbReference type="Proteomes" id="UP000725002">
    <property type="component" value="Unassembled WGS sequence"/>
</dbReference>
<reference evidence="3" key="1">
    <citation type="submission" date="2020-10" db="EMBL/GenBank/DDBJ databases">
        <authorList>
            <person name="Gilroy R."/>
        </authorList>
    </citation>
    <scope>NUCLEOTIDE SEQUENCE</scope>
    <source>
        <strain evidence="3">G3-8215</strain>
    </source>
</reference>
<proteinExistence type="predicted"/>